<sequence>MSWNHLPPEVRNIILSHITEEYSVSRRGYNLLEATSYATVSREWQDFFEGITFQNISLIIRDATDLDDFARLTSGSNVCRRHSTRNISVIIILPPYDCEDCCEPESTDETKRNNHIFTQSMQALLGILSTWTPNQHQHGLTLELNIKSSSDTDHHFYDSQIADKFHLKH</sequence>
<accession>A0A4E9ELV3</accession>
<evidence type="ECO:0008006" key="2">
    <source>
        <dbReference type="Google" id="ProtNLM"/>
    </source>
</evidence>
<proteinExistence type="predicted"/>
<gene>
    <name evidence="1" type="ORF">FUG_LOCUS542060</name>
</gene>
<name>A0A4E9ELV3_GIBZA</name>
<dbReference type="EMBL" id="CAAKMV010000185">
    <property type="protein sequence ID" value="VIO63922.1"/>
    <property type="molecule type" value="Genomic_DNA"/>
</dbReference>
<dbReference type="AlphaFoldDB" id="A0A4E9ELV3"/>
<protein>
    <recommendedName>
        <fullName evidence="2">F-box domain-containing protein</fullName>
    </recommendedName>
</protein>
<reference evidence="1" key="1">
    <citation type="submission" date="2019-04" db="EMBL/GenBank/DDBJ databases">
        <authorList>
            <person name="Melise S."/>
            <person name="Noan J."/>
            <person name="Okalmin O."/>
        </authorList>
    </citation>
    <scope>NUCLEOTIDE SEQUENCE</scope>
    <source>
        <strain evidence="1">FN9</strain>
    </source>
</reference>
<organism evidence="1">
    <name type="scientific">Gibberella zeae</name>
    <name type="common">Wheat head blight fungus</name>
    <name type="synonym">Fusarium graminearum</name>
    <dbReference type="NCBI Taxonomy" id="5518"/>
    <lineage>
        <taxon>Eukaryota</taxon>
        <taxon>Fungi</taxon>
        <taxon>Dikarya</taxon>
        <taxon>Ascomycota</taxon>
        <taxon>Pezizomycotina</taxon>
        <taxon>Sordariomycetes</taxon>
        <taxon>Hypocreomycetidae</taxon>
        <taxon>Hypocreales</taxon>
        <taxon>Nectriaceae</taxon>
        <taxon>Fusarium</taxon>
    </lineage>
</organism>
<evidence type="ECO:0000313" key="1">
    <source>
        <dbReference type="EMBL" id="VIO63922.1"/>
    </source>
</evidence>